<name>A0A328DUU7_9ASTE</name>
<dbReference type="Proteomes" id="UP000249390">
    <property type="component" value="Unassembled WGS sequence"/>
</dbReference>
<reference evidence="1 2" key="1">
    <citation type="submission" date="2018-06" db="EMBL/GenBank/DDBJ databases">
        <title>The Genome of Cuscuta australis (Dodder) Provides Insight into the Evolution of Plant Parasitism.</title>
        <authorList>
            <person name="Liu H."/>
        </authorList>
    </citation>
    <scope>NUCLEOTIDE SEQUENCE [LARGE SCALE GENOMIC DNA]</scope>
    <source>
        <strain evidence="2">cv. Yunnan</strain>
        <tissue evidence="1">Vines</tissue>
    </source>
</reference>
<sequence length="100" mass="11475">MDEADEIVRALESSLSRIKWRLKPSSKRRLQTGSFTPSLPLYTFLLDSISAEKSNKLVFFFYPTSRYRVSLPFFKTALIKVSGFLLLLIDPETGRVLESL</sequence>
<gene>
    <name evidence="1" type="ORF">DM860_005742</name>
</gene>
<organism evidence="1 2">
    <name type="scientific">Cuscuta australis</name>
    <dbReference type="NCBI Taxonomy" id="267555"/>
    <lineage>
        <taxon>Eukaryota</taxon>
        <taxon>Viridiplantae</taxon>
        <taxon>Streptophyta</taxon>
        <taxon>Embryophyta</taxon>
        <taxon>Tracheophyta</taxon>
        <taxon>Spermatophyta</taxon>
        <taxon>Magnoliopsida</taxon>
        <taxon>eudicotyledons</taxon>
        <taxon>Gunneridae</taxon>
        <taxon>Pentapetalae</taxon>
        <taxon>asterids</taxon>
        <taxon>lamiids</taxon>
        <taxon>Solanales</taxon>
        <taxon>Convolvulaceae</taxon>
        <taxon>Cuscuteae</taxon>
        <taxon>Cuscuta</taxon>
        <taxon>Cuscuta subgen. Grammica</taxon>
        <taxon>Cuscuta sect. Cleistogrammica</taxon>
    </lineage>
</organism>
<dbReference type="AlphaFoldDB" id="A0A328DUU7"/>
<accession>A0A328DUU7</accession>
<proteinExistence type="predicted"/>
<dbReference type="EMBL" id="NQVE01000098">
    <property type="protein sequence ID" value="RAL48318.1"/>
    <property type="molecule type" value="Genomic_DNA"/>
</dbReference>
<evidence type="ECO:0000313" key="1">
    <source>
        <dbReference type="EMBL" id="RAL48318.1"/>
    </source>
</evidence>
<evidence type="ECO:0000313" key="2">
    <source>
        <dbReference type="Proteomes" id="UP000249390"/>
    </source>
</evidence>
<protein>
    <submittedName>
        <fullName evidence="1">Uncharacterized protein</fullName>
    </submittedName>
</protein>
<comment type="caution">
    <text evidence="1">The sequence shown here is derived from an EMBL/GenBank/DDBJ whole genome shotgun (WGS) entry which is preliminary data.</text>
</comment>
<keyword evidence="2" id="KW-1185">Reference proteome</keyword>